<proteinExistence type="predicted"/>
<dbReference type="Proteomes" id="UP000027135">
    <property type="component" value="Unassembled WGS sequence"/>
</dbReference>
<dbReference type="InParanoid" id="A0A067R6Y9"/>
<dbReference type="EMBL" id="KK852840">
    <property type="protein sequence ID" value="KDR15204.1"/>
    <property type="molecule type" value="Genomic_DNA"/>
</dbReference>
<evidence type="ECO:0000313" key="1">
    <source>
        <dbReference type="EMBL" id="KDR15204.1"/>
    </source>
</evidence>
<dbReference type="AlphaFoldDB" id="A0A067R6Y9"/>
<organism evidence="1 2">
    <name type="scientific">Zootermopsis nevadensis</name>
    <name type="common">Dampwood termite</name>
    <dbReference type="NCBI Taxonomy" id="136037"/>
    <lineage>
        <taxon>Eukaryota</taxon>
        <taxon>Metazoa</taxon>
        <taxon>Ecdysozoa</taxon>
        <taxon>Arthropoda</taxon>
        <taxon>Hexapoda</taxon>
        <taxon>Insecta</taxon>
        <taxon>Pterygota</taxon>
        <taxon>Neoptera</taxon>
        <taxon>Polyneoptera</taxon>
        <taxon>Dictyoptera</taxon>
        <taxon>Blattodea</taxon>
        <taxon>Blattoidea</taxon>
        <taxon>Termitoidae</taxon>
        <taxon>Termopsidae</taxon>
        <taxon>Zootermopsis</taxon>
    </lineage>
</organism>
<protein>
    <submittedName>
        <fullName evidence="1">Uncharacterized protein</fullName>
    </submittedName>
</protein>
<accession>A0A067R6Y9</accession>
<reference evidence="1 2" key="1">
    <citation type="journal article" date="2014" name="Nat. Commun.">
        <title>Molecular traces of alternative social organization in a termite genome.</title>
        <authorList>
            <person name="Terrapon N."/>
            <person name="Li C."/>
            <person name="Robertson H.M."/>
            <person name="Ji L."/>
            <person name="Meng X."/>
            <person name="Booth W."/>
            <person name="Chen Z."/>
            <person name="Childers C.P."/>
            <person name="Glastad K.M."/>
            <person name="Gokhale K."/>
            <person name="Gowin J."/>
            <person name="Gronenberg W."/>
            <person name="Hermansen R.A."/>
            <person name="Hu H."/>
            <person name="Hunt B.G."/>
            <person name="Huylmans A.K."/>
            <person name="Khalil S.M."/>
            <person name="Mitchell R.D."/>
            <person name="Munoz-Torres M.C."/>
            <person name="Mustard J.A."/>
            <person name="Pan H."/>
            <person name="Reese J.T."/>
            <person name="Scharf M.E."/>
            <person name="Sun F."/>
            <person name="Vogel H."/>
            <person name="Xiao J."/>
            <person name="Yang W."/>
            <person name="Yang Z."/>
            <person name="Yang Z."/>
            <person name="Zhou J."/>
            <person name="Zhu J."/>
            <person name="Brent C.S."/>
            <person name="Elsik C.G."/>
            <person name="Goodisman M.A."/>
            <person name="Liberles D.A."/>
            <person name="Roe R.M."/>
            <person name="Vargo E.L."/>
            <person name="Vilcinskas A."/>
            <person name="Wang J."/>
            <person name="Bornberg-Bauer E."/>
            <person name="Korb J."/>
            <person name="Zhang G."/>
            <person name="Liebig J."/>
        </authorList>
    </citation>
    <scope>NUCLEOTIDE SEQUENCE [LARGE SCALE GENOMIC DNA]</scope>
    <source>
        <tissue evidence="1">Whole organism</tissue>
    </source>
</reference>
<evidence type="ECO:0000313" key="2">
    <source>
        <dbReference type="Proteomes" id="UP000027135"/>
    </source>
</evidence>
<gene>
    <name evidence="1" type="ORF">L798_10977</name>
</gene>
<keyword evidence="2" id="KW-1185">Reference proteome</keyword>
<sequence length="110" mass="12987">MSLEIWPILKFRLKKTLRHIKCSRDLQKTGIRQKLRTVCFLYAKHERRSLVLMGYDVTIWVVEERSYISTAQTRSSSDLLHHTVEFQHTRGTRCYSNDIFSSAPSRCVLI</sequence>
<name>A0A067R6Y9_ZOONE</name>